<evidence type="ECO:0008006" key="4">
    <source>
        <dbReference type="Google" id="ProtNLM"/>
    </source>
</evidence>
<gene>
    <name evidence="1" type="ORF">MEUPH1_LOCUS28606</name>
    <name evidence="2" type="ORF">MEUPH1_LOCUS29665</name>
</gene>
<accession>A0AAV0Y782</accession>
<evidence type="ECO:0000313" key="1">
    <source>
        <dbReference type="EMBL" id="CAI6375063.1"/>
    </source>
</evidence>
<dbReference type="Proteomes" id="UP001160148">
    <property type="component" value="Unassembled WGS sequence"/>
</dbReference>
<dbReference type="EMBL" id="CARXXK010001258">
    <property type="protein sequence ID" value="CAI6375063.1"/>
    <property type="molecule type" value="Genomic_DNA"/>
</dbReference>
<name>A0AAV0Y782_9HEMI</name>
<organism evidence="2 3">
    <name type="scientific">Macrosiphum euphorbiae</name>
    <name type="common">potato aphid</name>
    <dbReference type="NCBI Taxonomy" id="13131"/>
    <lineage>
        <taxon>Eukaryota</taxon>
        <taxon>Metazoa</taxon>
        <taxon>Ecdysozoa</taxon>
        <taxon>Arthropoda</taxon>
        <taxon>Hexapoda</taxon>
        <taxon>Insecta</taxon>
        <taxon>Pterygota</taxon>
        <taxon>Neoptera</taxon>
        <taxon>Paraneoptera</taxon>
        <taxon>Hemiptera</taxon>
        <taxon>Sternorrhyncha</taxon>
        <taxon>Aphidomorpha</taxon>
        <taxon>Aphidoidea</taxon>
        <taxon>Aphididae</taxon>
        <taxon>Macrosiphini</taxon>
        <taxon>Macrosiphum</taxon>
    </lineage>
</organism>
<reference evidence="2 3" key="1">
    <citation type="submission" date="2023-01" db="EMBL/GenBank/DDBJ databases">
        <authorList>
            <person name="Whitehead M."/>
        </authorList>
    </citation>
    <scope>NUCLEOTIDE SEQUENCE [LARGE SCALE GENOMIC DNA]</scope>
</reference>
<proteinExistence type="predicted"/>
<dbReference type="EMBL" id="CARXXK010001462">
    <property type="protein sequence ID" value="CAI6376276.1"/>
    <property type="molecule type" value="Genomic_DNA"/>
</dbReference>
<comment type="caution">
    <text evidence="2">The sequence shown here is derived from an EMBL/GenBank/DDBJ whole genome shotgun (WGS) entry which is preliminary data.</text>
</comment>
<evidence type="ECO:0000313" key="2">
    <source>
        <dbReference type="EMBL" id="CAI6376276.1"/>
    </source>
</evidence>
<dbReference type="AlphaFoldDB" id="A0AAV0Y782"/>
<protein>
    <recommendedName>
        <fullName evidence="4">Secreted protein</fullName>
    </recommendedName>
</protein>
<sequence length="133" mass="14780">MRRLWSVFTSTTWVCFASMYLIPEPFPHYNIVDLTSSDIPWHFRSISFSAVSSLTLYAALLDVSCAPHIRSGILVNSHALILQKEFSCTAGRIGLDLRDDKSIIYKGGAITTGPAFLNALRCCVLIKRQVATI</sequence>
<evidence type="ECO:0000313" key="3">
    <source>
        <dbReference type="Proteomes" id="UP001160148"/>
    </source>
</evidence>
<keyword evidence="3" id="KW-1185">Reference proteome</keyword>